<gene>
    <name evidence="2" type="ORF">ASZ90_019349</name>
</gene>
<keyword evidence="2" id="KW-0378">Hydrolase</keyword>
<organism evidence="2">
    <name type="scientific">hydrocarbon metagenome</name>
    <dbReference type="NCBI Taxonomy" id="938273"/>
    <lineage>
        <taxon>unclassified sequences</taxon>
        <taxon>metagenomes</taxon>
        <taxon>ecological metagenomes</taxon>
    </lineage>
</organism>
<dbReference type="PANTHER" id="PTHR42935:SF1">
    <property type="entry name" value="SLR0930 PROTEIN"/>
    <property type="match status" value="1"/>
</dbReference>
<dbReference type="EMBL" id="LNQE01001888">
    <property type="protein sequence ID" value="KUG03250.1"/>
    <property type="molecule type" value="Genomic_DNA"/>
</dbReference>
<evidence type="ECO:0000256" key="1">
    <source>
        <dbReference type="SAM" id="MobiDB-lite"/>
    </source>
</evidence>
<dbReference type="InterPro" id="IPR008533">
    <property type="entry name" value="DUF815"/>
</dbReference>
<dbReference type="AlphaFoldDB" id="A0A0W8E3R6"/>
<dbReference type="Gene3D" id="3.40.50.300">
    <property type="entry name" value="P-loop containing nucleotide triphosphate hydrolases"/>
    <property type="match status" value="1"/>
</dbReference>
<name>A0A0W8E3R6_9ZZZZ</name>
<dbReference type="GO" id="GO:0006508">
    <property type="term" value="P:proteolysis"/>
    <property type="evidence" value="ECO:0007669"/>
    <property type="project" value="UniProtKB-KW"/>
</dbReference>
<dbReference type="GO" id="GO:0008233">
    <property type="term" value="F:peptidase activity"/>
    <property type="evidence" value="ECO:0007669"/>
    <property type="project" value="UniProtKB-KW"/>
</dbReference>
<protein>
    <submittedName>
        <fullName evidence="2">Atp-dependent protease subunit</fullName>
    </submittedName>
</protein>
<dbReference type="PANTHER" id="PTHR42935">
    <property type="entry name" value="SLR0930 PROTEIN"/>
    <property type="match status" value="1"/>
</dbReference>
<keyword evidence="2" id="KW-0645">Protease</keyword>
<sequence length="411" mass="47128">MLSKYRRALAGLCIYRDILADPLVKALVNVLEQGMIEAGSVEVLDAYCEFLNRVFKTGMSFRQYFLDLILYDDNPFTRAAEKIDLGPGLAAAAKHDLDCLQLLYRIDFNELEKLLGISGPAITLLPEKFPGDSIRARFEKSLDWSGQLEHLAYYHAEHSRGVVARHRALRYNVREGLMGIKNPDLPDMDDLIGCDRQKEQLCCNTEIFLQGYPANNVLLYGPRGTGKSSMIKSLLHRYEKQDLHMVQINREQISSLPELMDVLDGYCVKFIIFIDDLSFEEYETEYKGLKAVLEGGLIRQDPNVLIYATSNRRHLVKEFFSDRGKVGEEVHGMDTMQEKLSLADRFGLCISFETPDKKTYLQMVEYMAHKRQINMDSELLHSKALEWERNRHGPSGRTARQFIDSLGRGRR</sequence>
<dbReference type="SUPFAM" id="SSF52540">
    <property type="entry name" value="P-loop containing nucleoside triphosphate hydrolases"/>
    <property type="match status" value="1"/>
</dbReference>
<feature type="region of interest" description="Disordered" evidence="1">
    <location>
        <begin position="391"/>
        <end position="411"/>
    </location>
</feature>
<accession>A0A0W8E3R6</accession>
<dbReference type="CDD" id="cd00009">
    <property type="entry name" value="AAA"/>
    <property type="match status" value="1"/>
</dbReference>
<dbReference type="InterPro" id="IPR027417">
    <property type="entry name" value="P-loop_NTPase"/>
</dbReference>
<reference evidence="2" key="1">
    <citation type="journal article" date="2015" name="Proc. Natl. Acad. Sci. U.S.A.">
        <title>Networks of energetic and metabolic interactions define dynamics in microbial communities.</title>
        <authorList>
            <person name="Embree M."/>
            <person name="Liu J.K."/>
            <person name="Al-Bassam M.M."/>
            <person name="Zengler K."/>
        </authorList>
    </citation>
    <scope>NUCLEOTIDE SEQUENCE</scope>
</reference>
<proteinExistence type="predicted"/>
<comment type="caution">
    <text evidence="2">The sequence shown here is derived from an EMBL/GenBank/DDBJ whole genome shotgun (WGS) entry which is preliminary data.</text>
</comment>
<dbReference type="Pfam" id="PF05673">
    <property type="entry name" value="DUF815"/>
    <property type="match status" value="1"/>
</dbReference>
<evidence type="ECO:0000313" key="2">
    <source>
        <dbReference type="EMBL" id="KUG03250.1"/>
    </source>
</evidence>